<evidence type="ECO:0000256" key="2">
    <source>
        <dbReference type="ARBA" id="ARBA00023015"/>
    </source>
</evidence>
<keyword evidence="4" id="KW-0539">Nucleus</keyword>
<dbReference type="AlphaFoldDB" id="A0A2Z6NS72"/>
<keyword evidence="3" id="KW-0804">Transcription</keyword>
<reference evidence="7" key="1">
    <citation type="journal article" date="2017" name="Front. Plant Sci.">
        <title>Climate Clever Clovers: New Paradigm to Reduce the Environmental Footprint of Ruminants by Breeding Low Methanogenic Forages Utilizing Haplotype Variation.</title>
        <authorList>
            <person name="Kaur P."/>
            <person name="Appels R."/>
            <person name="Bayer P.E."/>
            <person name="Keeble-Gagnere G."/>
            <person name="Wang J."/>
            <person name="Hirakawa H."/>
            <person name="Shirasawa K."/>
            <person name="Vercoe P."/>
            <person name="Stefanova K."/>
            <person name="Durmic Z."/>
            <person name="Nichols P."/>
            <person name="Revell C."/>
            <person name="Isobe S.N."/>
            <person name="Edwards D."/>
            <person name="Erskine W."/>
        </authorList>
    </citation>
    <scope>NUCLEOTIDE SEQUENCE [LARGE SCALE GENOMIC DNA]</scope>
    <source>
        <strain evidence="7">cv. Daliak</strain>
    </source>
</reference>
<dbReference type="GO" id="GO:0005634">
    <property type="term" value="C:nucleus"/>
    <property type="evidence" value="ECO:0007669"/>
    <property type="project" value="UniProtKB-SubCell"/>
</dbReference>
<dbReference type="Pfam" id="PF03514">
    <property type="entry name" value="GRAS"/>
    <property type="match status" value="1"/>
</dbReference>
<keyword evidence="2" id="KW-0805">Transcription regulation</keyword>
<evidence type="ECO:0000313" key="6">
    <source>
        <dbReference type="EMBL" id="GAU47064.1"/>
    </source>
</evidence>
<comment type="subcellular location">
    <subcellularLocation>
        <location evidence="1">Nucleus</location>
    </subcellularLocation>
</comment>
<evidence type="ECO:0000256" key="1">
    <source>
        <dbReference type="ARBA" id="ARBA00004123"/>
    </source>
</evidence>
<comment type="caution">
    <text evidence="5">Lacks conserved residue(s) required for the propagation of feature annotation.</text>
</comment>
<dbReference type="OrthoDB" id="1910309at2759"/>
<dbReference type="Proteomes" id="UP000242715">
    <property type="component" value="Unassembled WGS sequence"/>
</dbReference>
<organism evidence="6 7">
    <name type="scientific">Trifolium subterraneum</name>
    <name type="common">Subterranean clover</name>
    <dbReference type="NCBI Taxonomy" id="3900"/>
    <lineage>
        <taxon>Eukaryota</taxon>
        <taxon>Viridiplantae</taxon>
        <taxon>Streptophyta</taxon>
        <taxon>Embryophyta</taxon>
        <taxon>Tracheophyta</taxon>
        <taxon>Spermatophyta</taxon>
        <taxon>Magnoliopsida</taxon>
        <taxon>eudicotyledons</taxon>
        <taxon>Gunneridae</taxon>
        <taxon>Pentapetalae</taxon>
        <taxon>rosids</taxon>
        <taxon>fabids</taxon>
        <taxon>Fabales</taxon>
        <taxon>Fabaceae</taxon>
        <taxon>Papilionoideae</taxon>
        <taxon>50 kb inversion clade</taxon>
        <taxon>NPAAA clade</taxon>
        <taxon>Hologalegina</taxon>
        <taxon>IRL clade</taxon>
        <taxon>Trifolieae</taxon>
        <taxon>Trifolium</taxon>
    </lineage>
</organism>
<proteinExistence type="inferred from homology"/>
<name>A0A2Z6NS72_TRISU</name>
<comment type="similarity">
    <text evidence="5">Belongs to the GRAS family.</text>
</comment>
<evidence type="ECO:0000313" key="7">
    <source>
        <dbReference type="Proteomes" id="UP000242715"/>
    </source>
</evidence>
<sequence length="161" mass="18295">MQEYLIDDYVAPGYSLYKDADKCLTEGTWSDAFDGHSISLMLTSNPAIQKLEDLKLRRGEAIAVNFTMMLHHVPDENVHGGQNHHERLVRLVKCLSPKVLTLVEQESNTNELPFLPRFVETMNYYLASKKLLLRKGSALTFVDDVNSELLLIALNWSSKLT</sequence>
<dbReference type="EMBL" id="DF974279">
    <property type="protein sequence ID" value="GAU47064.1"/>
    <property type="molecule type" value="Genomic_DNA"/>
</dbReference>
<evidence type="ECO:0000256" key="4">
    <source>
        <dbReference type="ARBA" id="ARBA00023242"/>
    </source>
</evidence>
<dbReference type="PROSITE" id="PS50985">
    <property type="entry name" value="GRAS"/>
    <property type="match status" value="1"/>
</dbReference>
<keyword evidence="7" id="KW-1185">Reference proteome</keyword>
<dbReference type="GO" id="GO:0009610">
    <property type="term" value="P:response to symbiotic fungus"/>
    <property type="evidence" value="ECO:0007669"/>
    <property type="project" value="UniProtKB-ARBA"/>
</dbReference>
<evidence type="ECO:0000256" key="5">
    <source>
        <dbReference type="PROSITE-ProRule" id="PRU01191"/>
    </source>
</evidence>
<gene>
    <name evidence="6" type="ORF">TSUD_302660</name>
</gene>
<dbReference type="PANTHER" id="PTHR31636">
    <property type="entry name" value="OSJNBA0084A10.13 PROTEIN-RELATED"/>
    <property type="match status" value="1"/>
</dbReference>
<dbReference type="InterPro" id="IPR005202">
    <property type="entry name" value="TF_GRAS"/>
</dbReference>
<accession>A0A2Z6NS72</accession>
<feature type="region of interest" description="SAW" evidence="5">
    <location>
        <begin position="141"/>
        <end position="161"/>
    </location>
</feature>
<protein>
    <submittedName>
        <fullName evidence="6">Uncharacterized protein</fullName>
    </submittedName>
</protein>
<evidence type="ECO:0000256" key="3">
    <source>
        <dbReference type="ARBA" id="ARBA00023163"/>
    </source>
</evidence>